<reference evidence="1" key="1">
    <citation type="submission" date="2023-03" db="EMBL/GenBank/DDBJ databases">
        <title>Chromosome-level genomes of two armyworms, Mythimna separata and Mythimna loreyi, provide insights into the biosynthesis and reception of sex pheromones.</title>
        <authorList>
            <person name="Zhao H."/>
        </authorList>
    </citation>
    <scope>NUCLEOTIDE SEQUENCE</scope>
    <source>
        <strain evidence="1">BeijingLab</strain>
    </source>
</reference>
<evidence type="ECO:0000313" key="1">
    <source>
        <dbReference type="EMBL" id="KAJ8737489.1"/>
    </source>
</evidence>
<sequence length="533" mass="60492">MGDFNTKIKQTHSNEAATDAIYCNATCDGYLCWPPTPAGETFFQNCPKGLLSNENMCAFRRCGPEGLWLGRHLNDTSPKGWTNYTPCFPALVQKILDKVNEDEAEAQLKFETAVNTRTIEMVGIALSFLTICASIIIFNAFPSLHNRRTVIHRHLFYALLMEVSVRMVLYTQQSYSFDGIDPLDENTRKGIEYFPYVCEGTFILLEYSRLVVYGWMFIEGIFLNTLISANTLRNEIPINYFYVGGWCVPAIVIAIWATVVGRHYSKEPLNTCWYGYNYLSSYYIIQGPILAIVLINMLFLGTIMSVIVMKLRRTNDSELRKIQKTIRATLILLPLLGIINIFNLFDYPLDGSSTGFAIWAYFTHFFRSFQGVFISFIYCFSNGEVRKVIKTKFERRTWCRFGWFDRRSRTLPAINPPEQAVFAILNIDNIELASMREDLQLRACTGSSTTHVMSAIEAEPSQANAILNIDNIELASMREDLQLRACTGSSTTHVMSAIEAEPSQAKALPHRKTIDVTARARSQDSSPASLRQD</sequence>
<accession>A0ACC2RAC8</accession>
<gene>
    <name evidence="1" type="ORF">PYW08_000084</name>
</gene>
<organism evidence="1 2">
    <name type="scientific">Mythimna loreyi</name>
    <dbReference type="NCBI Taxonomy" id="667449"/>
    <lineage>
        <taxon>Eukaryota</taxon>
        <taxon>Metazoa</taxon>
        <taxon>Ecdysozoa</taxon>
        <taxon>Arthropoda</taxon>
        <taxon>Hexapoda</taxon>
        <taxon>Insecta</taxon>
        <taxon>Pterygota</taxon>
        <taxon>Neoptera</taxon>
        <taxon>Endopterygota</taxon>
        <taxon>Lepidoptera</taxon>
        <taxon>Glossata</taxon>
        <taxon>Ditrysia</taxon>
        <taxon>Noctuoidea</taxon>
        <taxon>Noctuidae</taxon>
        <taxon>Noctuinae</taxon>
        <taxon>Hadenini</taxon>
        <taxon>Mythimna</taxon>
    </lineage>
</organism>
<name>A0ACC2RAC8_9NEOP</name>
<dbReference type="Proteomes" id="UP001231649">
    <property type="component" value="Chromosome 1"/>
</dbReference>
<comment type="caution">
    <text evidence="1">The sequence shown here is derived from an EMBL/GenBank/DDBJ whole genome shotgun (WGS) entry which is preliminary data.</text>
</comment>
<proteinExistence type="predicted"/>
<dbReference type="EMBL" id="CM056777">
    <property type="protein sequence ID" value="KAJ8737489.1"/>
    <property type="molecule type" value="Genomic_DNA"/>
</dbReference>
<protein>
    <submittedName>
        <fullName evidence="1">Uncharacterized protein</fullName>
    </submittedName>
</protein>
<evidence type="ECO:0000313" key="2">
    <source>
        <dbReference type="Proteomes" id="UP001231649"/>
    </source>
</evidence>
<keyword evidence="2" id="KW-1185">Reference proteome</keyword>